<name>A0A072TGF2_MEDTR</name>
<dbReference type="Proteomes" id="UP000002051">
    <property type="component" value="Unassembled WGS sequence"/>
</dbReference>
<sequence length="108" mass="12017">MIDHIVLPIVITVAPISEYFGFVEFFLNFPTSIDISKFELPKIGRRNGATRCTGAPAYAGSGKGSHYLVYCTQSYSVLHKRLFPGLEPVTFQSHDNNFTSCVKVTLEI</sequence>
<evidence type="ECO:0000313" key="1">
    <source>
        <dbReference type="EMBL" id="KEH16427.1"/>
    </source>
</evidence>
<evidence type="ECO:0000313" key="2">
    <source>
        <dbReference type="EnsemblPlants" id="KEH16427"/>
    </source>
</evidence>
<evidence type="ECO:0000313" key="3">
    <source>
        <dbReference type="Proteomes" id="UP000002051"/>
    </source>
</evidence>
<reference evidence="2" key="3">
    <citation type="submission" date="2015-06" db="UniProtKB">
        <authorList>
            <consortium name="EnsemblPlants"/>
        </authorList>
    </citation>
    <scope>IDENTIFICATION</scope>
    <source>
        <strain evidence="2">cv. Jemalong A17</strain>
    </source>
</reference>
<gene>
    <name evidence="1" type="ORF">MTR_0187s0040</name>
</gene>
<protein>
    <submittedName>
        <fullName evidence="1">Transmembrane protein, putative</fullName>
    </submittedName>
</protein>
<reference evidence="1 3" key="2">
    <citation type="journal article" date="2014" name="BMC Genomics">
        <title>An improved genome release (version Mt4.0) for the model legume Medicago truncatula.</title>
        <authorList>
            <person name="Tang H."/>
            <person name="Krishnakumar V."/>
            <person name="Bidwell S."/>
            <person name="Rosen B."/>
            <person name="Chan A."/>
            <person name="Zhou S."/>
            <person name="Gentzbittel L."/>
            <person name="Childs K.L."/>
            <person name="Yandell M."/>
            <person name="Gundlach H."/>
            <person name="Mayer K.F."/>
            <person name="Schwartz D.C."/>
            <person name="Town C.D."/>
        </authorList>
    </citation>
    <scope>GENOME REANNOTATION</scope>
    <source>
        <strain evidence="1">A17</strain>
        <strain evidence="2 3">cv. Jemalong A17</strain>
    </source>
</reference>
<keyword evidence="3" id="KW-1185">Reference proteome</keyword>
<dbReference type="HOGENOM" id="CLU_2200915_0_0_1"/>
<reference evidence="1 3" key="1">
    <citation type="journal article" date="2011" name="Nature">
        <title>The Medicago genome provides insight into the evolution of rhizobial symbioses.</title>
        <authorList>
            <person name="Young N.D."/>
            <person name="Debelle F."/>
            <person name="Oldroyd G.E."/>
            <person name="Geurts R."/>
            <person name="Cannon S.B."/>
            <person name="Udvardi M.K."/>
            <person name="Benedito V.A."/>
            <person name="Mayer K.F."/>
            <person name="Gouzy J."/>
            <person name="Schoof H."/>
            <person name="Van de Peer Y."/>
            <person name="Proost S."/>
            <person name="Cook D.R."/>
            <person name="Meyers B.C."/>
            <person name="Spannagl M."/>
            <person name="Cheung F."/>
            <person name="De Mita S."/>
            <person name="Krishnakumar V."/>
            <person name="Gundlach H."/>
            <person name="Zhou S."/>
            <person name="Mudge J."/>
            <person name="Bharti A.K."/>
            <person name="Murray J.D."/>
            <person name="Naoumkina M.A."/>
            <person name="Rosen B."/>
            <person name="Silverstein K.A."/>
            <person name="Tang H."/>
            <person name="Rombauts S."/>
            <person name="Zhao P.X."/>
            <person name="Zhou P."/>
            <person name="Barbe V."/>
            <person name="Bardou P."/>
            <person name="Bechner M."/>
            <person name="Bellec A."/>
            <person name="Berger A."/>
            <person name="Berges H."/>
            <person name="Bidwell S."/>
            <person name="Bisseling T."/>
            <person name="Choisne N."/>
            <person name="Couloux A."/>
            <person name="Denny R."/>
            <person name="Deshpande S."/>
            <person name="Dai X."/>
            <person name="Doyle J.J."/>
            <person name="Dudez A.M."/>
            <person name="Farmer A.D."/>
            <person name="Fouteau S."/>
            <person name="Franken C."/>
            <person name="Gibelin C."/>
            <person name="Gish J."/>
            <person name="Goldstein S."/>
            <person name="Gonzalez A.J."/>
            <person name="Green P.J."/>
            <person name="Hallab A."/>
            <person name="Hartog M."/>
            <person name="Hua A."/>
            <person name="Humphray S.J."/>
            <person name="Jeong D.H."/>
            <person name="Jing Y."/>
            <person name="Jocker A."/>
            <person name="Kenton S.M."/>
            <person name="Kim D.J."/>
            <person name="Klee K."/>
            <person name="Lai H."/>
            <person name="Lang C."/>
            <person name="Lin S."/>
            <person name="Macmil S.L."/>
            <person name="Magdelenat G."/>
            <person name="Matthews L."/>
            <person name="McCorrison J."/>
            <person name="Monaghan E.L."/>
            <person name="Mun J.H."/>
            <person name="Najar F.Z."/>
            <person name="Nicholson C."/>
            <person name="Noirot C."/>
            <person name="O'Bleness M."/>
            <person name="Paule C.R."/>
            <person name="Poulain J."/>
            <person name="Prion F."/>
            <person name="Qin B."/>
            <person name="Qu C."/>
            <person name="Retzel E.F."/>
            <person name="Riddle C."/>
            <person name="Sallet E."/>
            <person name="Samain S."/>
            <person name="Samson N."/>
            <person name="Sanders I."/>
            <person name="Saurat O."/>
            <person name="Scarpelli C."/>
            <person name="Schiex T."/>
            <person name="Segurens B."/>
            <person name="Severin A.J."/>
            <person name="Sherrier D.J."/>
            <person name="Shi R."/>
            <person name="Sims S."/>
            <person name="Singer S.R."/>
            <person name="Sinharoy S."/>
            <person name="Sterck L."/>
            <person name="Viollet A."/>
            <person name="Wang B.B."/>
            <person name="Wang K."/>
            <person name="Wang M."/>
            <person name="Wang X."/>
            <person name="Warfsmann J."/>
            <person name="Weissenbach J."/>
            <person name="White D.D."/>
            <person name="White J.D."/>
            <person name="Wiley G.B."/>
            <person name="Wincker P."/>
            <person name="Xing Y."/>
            <person name="Yang L."/>
            <person name="Yao Z."/>
            <person name="Ying F."/>
            <person name="Zhai J."/>
            <person name="Zhou L."/>
            <person name="Zuber A."/>
            <person name="Denarie J."/>
            <person name="Dixon R.A."/>
            <person name="May G.D."/>
            <person name="Schwartz D.C."/>
            <person name="Rogers J."/>
            <person name="Quetier F."/>
            <person name="Town C.D."/>
            <person name="Roe B.A."/>
        </authorList>
    </citation>
    <scope>NUCLEOTIDE SEQUENCE [LARGE SCALE GENOMIC DNA]</scope>
    <source>
        <strain evidence="1">A17</strain>
        <strain evidence="2 3">cv. Jemalong A17</strain>
    </source>
</reference>
<accession>A0A072TGF2</accession>
<organism evidence="1 3">
    <name type="scientific">Medicago truncatula</name>
    <name type="common">Barrel medic</name>
    <name type="synonym">Medicago tribuloides</name>
    <dbReference type="NCBI Taxonomy" id="3880"/>
    <lineage>
        <taxon>Eukaryota</taxon>
        <taxon>Viridiplantae</taxon>
        <taxon>Streptophyta</taxon>
        <taxon>Embryophyta</taxon>
        <taxon>Tracheophyta</taxon>
        <taxon>Spermatophyta</taxon>
        <taxon>Magnoliopsida</taxon>
        <taxon>eudicotyledons</taxon>
        <taxon>Gunneridae</taxon>
        <taxon>Pentapetalae</taxon>
        <taxon>rosids</taxon>
        <taxon>fabids</taxon>
        <taxon>Fabales</taxon>
        <taxon>Fabaceae</taxon>
        <taxon>Papilionoideae</taxon>
        <taxon>50 kb inversion clade</taxon>
        <taxon>NPAAA clade</taxon>
        <taxon>Hologalegina</taxon>
        <taxon>IRL clade</taxon>
        <taxon>Trifolieae</taxon>
        <taxon>Medicago</taxon>
    </lineage>
</organism>
<dbReference type="AlphaFoldDB" id="A0A072TGF2"/>
<dbReference type="EnsemblPlants" id="KEH16427">
    <property type="protein sequence ID" value="KEH16427"/>
    <property type="gene ID" value="MTR_0187s0040"/>
</dbReference>
<keyword evidence="1" id="KW-0472">Membrane</keyword>
<proteinExistence type="predicted"/>
<keyword evidence="1" id="KW-0812">Transmembrane</keyword>
<dbReference type="EMBL" id="KL402912">
    <property type="protein sequence ID" value="KEH16427.1"/>
    <property type="molecule type" value="Genomic_DNA"/>
</dbReference>